<feature type="compositionally biased region" description="Gly residues" evidence="1">
    <location>
        <begin position="196"/>
        <end position="342"/>
    </location>
</feature>
<comment type="caution">
    <text evidence="3">The sequence shown here is derived from an EMBL/GenBank/DDBJ whole genome shotgun (WGS) entry which is preliminary data.</text>
</comment>
<dbReference type="AlphaFoldDB" id="A0AAX0B042"/>
<dbReference type="InterPro" id="IPR036400">
    <property type="entry name" value="Cyt_B5-like_heme/steroid_sf"/>
</dbReference>
<dbReference type="RefSeq" id="WP_173710520.1">
    <property type="nucleotide sequence ID" value="NZ_JABSWW010000001.1"/>
</dbReference>
<dbReference type="Proteomes" id="UP001193748">
    <property type="component" value="Unassembled WGS sequence"/>
</dbReference>
<gene>
    <name evidence="3" type="ORF">B0H41_001407</name>
</gene>
<organism evidence="3 4">
    <name type="scientific">Clostridium beijerinckii</name>
    <name type="common">Clostridium MP</name>
    <dbReference type="NCBI Taxonomy" id="1520"/>
    <lineage>
        <taxon>Bacteria</taxon>
        <taxon>Bacillati</taxon>
        <taxon>Bacillota</taxon>
        <taxon>Clostridia</taxon>
        <taxon>Eubacteriales</taxon>
        <taxon>Clostridiaceae</taxon>
        <taxon>Clostridium</taxon>
    </lineage>
</organism>
<evidence type="ECO:0000259" key="2">
    <source>
        <dbReference type="SMART" id="SM01117"/>
    </source>
</evidence>
<dbReference type="SUPFAM" id="SSF55856">
    <property type="entry name" value="Cytochrome b5-like heme/steroid binding domain"/>
    <property type="match status" value="1"/>
</dbReference>
<dbReference type="Pfam" id="PF00173">
    <property type="entry name" value="Cyt-b5"/>
    <property type="match status" value="1"/>
</dbReference>
<dbReference type="EMBL" id="JABSWW010000001">
    <property type="protein sequence ID" value="NRT87728.1"/>
    <property type="molecule type" value="Genomic_DNA"/>
</dbReference>
<dbReference type="InterPro" id="IPR001199">
    <property type="entry name" value="Cyt_B5-like_heme/steroid-bd"/>
</dbReference>
<sequence length="355" mass="34583">MSIYFDLKTINELTGSNSYRQPKELTLDDLSQYDGRGGKPAYVAIEGVVYDVSNESNWSGGTHYGLNAGQDLTDQFNSCHGMMQILNNAPKVGILVDDNNISNMNFDINENMKRQVKQNTSNFRPDDWIRYVEPIVSYSLSDNNQGTGLQGAGARRSYQKAILLGVLVGLGRTPQEAITQVQQWQNTGATTLLGGPSTGGTTSGGTGTGGTTGGGTGTGGTTGGGMGTGGTTGGGMGTGGTTSGGMGTGGTTGGGMGTGGTTSGGMGTGGTTGGGMGTGGTTGGGMGTGGTTGGGMGTGGTTGGGMGTGGTTSGGMGTGGTTGGGMGTGGTTGGGAGTGGTTRGESIVRNRLFFD</sequence>
<reference evidence="3" key="2">
    <citation type="journal article" date="2022" name="Nat. Biotechnol.">
        <title>Carbon-negative production of acetone and isopropanol by gas fermentation at industrial pilot scale.</title>
        <authorList>
            <person name="Liew F.E."/>
            <person name="Nogle R."/>
            <person name="Abdalla T."/>
            <person name="Rasor B.J."/>
            <person name="Canter C."/>
            <person name="Jensen R.O."/>
            <person name="Wang L."/>
            <person name="Strutz J."/>
            <person name="Chirania P."/>
            <person name="De Tissera S."/>
            <person name="Mueller A.P."/>
            <person name="Ruan Z."/>
            <person name="Gao A."/>
            <person name="Tran L."/>
            <person name="Engle N.L."/>
            <person name="Bromley J.C."/>
            <person name="Daniell J."/>
            <person name="Conrado R."/>
            <person name="Tschaplinski T.J."/>
            <person name="Giannone R.J."/>
            <person name="Hettich R.L."/>
            <person name="Karim A.S."/>
            <person name="Simpson S.D."/>
            <person name="Brown S.D."/>
            <person name="Leang C."/>
            <person name="Jewett M.C."/>
            <person name="Kopke M."/>
        </authorList>
    </citation>
    <scope>NUCLEOTIDE SEQUENCE</scope>
    <source>
        <strain evidence="3">DJ080</strain>
    </source>
</reference>
<accession>A0AAX0B042</accession>
<dbReference type="Gene3D" id="3.10.120.10">
    <property type="entry name" value="Cytochrome b5-like heme/steroid binding domain"/>
    <property type="match status" value="1"/>
</dbReference>
<dbReference type="SMART" id="SM01117">
    <property type="entry name" value="Cyt-b5"/>
    <property type="match status" value="1"/>
</dbReference>
<evidence type="ECO:0000313" key="3">
    <source>
        <dbReference type="EMBL" id="NRT87728.1"/>
    </source>
</evidence>
<evidence type="ECO:0000256" key="1">
    <source>
        <dbReference type="SAM" id="MobiDB-lite"/>
    </source>
</evidence>
<feature type="domain" description="Cytochrome b5 heme-binding" evidence="2">
    <location>
        <begin position="25"/>
        <end position="96"/>
    </location>
</feature>
<evidence type="ECO:0000313" key="4">
    <source>
        <dbReference type="Proteomes" id="UP001193748"/>
    </source>
</evidence>
<reference evidence="3" key="1">
    <citation type="submission" date="2020-05" db="EMBL/GenBank/DDBJ databases">
        <authorList>
            <person name="Brown S."/>
            <person name="Huntemann M."/>
            <person name="Clum A."/>
            <person name="Spunde A."/>
            <person name="Palaniappan K."/>
            <person name="Ritter S."/>
            <person name="Mikhailova N."/>
            <person name="Chen I.-M."/>
            <person name="Stamatis D."/>
            <person name="Reddy T."/>
            <person name="O'Malley R."/>
            <person name="Daum C."/>
            <person name="Shapiro N."/>
            <person name="Ivanova N."/>
            <person name="Kyrpides N."/>
            <person name="Woyke T."/>
        </authorList>
    </citation>
    <scope>NUCLEOTIDE SEQUENCE</scope>
    <source>
        <strain evidence="3">DJ080</strain>
    </source>
</reference>
<feature type="region of interest" description="Disordered" evidence="1">
    <location>
        <begin position="189"/>
        <end position="355"/>
    </location>
</feature>
<proteinExistence type="predicted"/>
<name>A0AAX0B042_CLOBE</name>
<feature type="compositionally biased region" description="Basic and acidic residues" evidence="1">
    <location>
        <begin position="346"/>
        <end position="355"/>
    </location>
</feature>
<dbReference type="PRINTS" id="PR01228">
    <property type="entry name" value="EGGSHELL"/>
</dbReference>
<protein>
    <submittedName>
        <fullName evidence="3">Heme/steroid binding protein</fullName>
    </submittedName>
</protein>